<evidence type="ECO:0000313" key="1">
    <source>
        <dbReference type="EMBL" id="CAG6483803.1"/>
    </source>
</evidence>
<dbReference type="EMBL" id="HBUE01097782">
    <property type="protein sequence ID" value="CAG6483801.1"/>
    <property type="molecule type" value="Transcribed_RNA"/>
</dbReference>
<dbReference type="EMBL" id="HBUE01097780">
    <property type="protein sequence ID" value="CAG6483798.1"/>
    <property type="molecule type" value="Transcribed_RNA"/>
</dbReference>
<name>A0A8D8BXS2_CULPI</name>
<proteinExistence type="predicted"/>
<protein>
    <submittedName>
        <fullName evidence="1">(northern house mosquito) hypothetical protein</fullName>
    </submittedName>
</protein>
<sequence length="137" mass="16141">MFVNKMCSKSTGNFFPYQPNTIFMNSLVIFLLPRNNLHRSYHKPRKQPVLNLIGDPQRNNEHRKVLHPKLRHLLPNRRVIQQRSPATVFPTNRELNPDRYLPSAIPCPVGSVRVKFEISRVGRFNFVQNGRWQELVQ</sequence>
<dbReference type="AlphaFoldDB" id="A0A8D8BXS2"/>
<reference evidence="1" key="1">
    <citation type="submission" date="2021-05" db="EMBL/GenBank/DDBJ databases">
        <authorList>
            <person name="Alioto T."/>
            <person name="Alioto T."/>
            <person name="Gomez Garrido J."/>
        </authorList>
    </citation>
    <scope>NUCLEOTIDE SEQUENCE</scope>
</reference>
<accession>A0A8D8BXS2</accession>
<dbReference type="EMBL" id="HBUE01097783">
    <property type="protein sequence ID" value="CAG6483803.1"/>
    <property type="molecule type" value="Transcribed_RNA"/>
</dbReference>
<organism evidence="1">
    <name type="scientific">Culex pipiens</name>
    <name type="common">House mosquito</name>
    <dbReference type="NCBI Taxonomy" id="7175"/>
    <lineage>
        <taxon>Eukaryota</taxon>
        <taxon>Metazoa</taxon>
        <taxon>Ecdysozoa</taxon>
        <taxon>Arthropoda</taxon>
        <taxon>Hexapoda</taxon>
        <taxon>Insecta</taxon>
        <taxon>Pterygota</taxon>
        <taxon>Neoptera</taxon>
        <taxon>Endopterygota</taxon>
        <taxon>Diptera</taxon>
        <taxon>Nematocera</taxon>
        <taxon>Culicoidea</taxon>
        <taxon>Culicidae</taxon>
        <taxon>Culicinae</taxon>
        <taxon>Culicini</taxon>
        <taxon>Culex</taxon>
        <taxon>Culex</taxon>
    </lineage>
</organism>